<organism evidence="3 4">
    <name type="scientific">Pseudonocardia adelaidensis</name>
    <dbReference type="NCBI Taxonomy" id="648754"/>
    <lineage>
        <taxon>Bacteria</taxon>
        <taxon>Bacillati</taxon>
        <taxon>Actinomycetota</taxon>
        <taxon>Actinomycetes</taxon>
        <taxon>Pseudonocardiales</taxon>
        <taxon>Pseudonocardiaceae</taxon>
        <taxon>Pseudonocardia</taxon>
    </lineage>
</organism>
<sequence>MADAAALSLVRRRFRRWLDGVGWPQDLGDEIIVAVDEAASNVVDHAYPGRRAGPMRIVARRLADGLRGHRHVEIAVRDWGRWQPAPTDPGYRGRGLAMMRAFMHRVDLWRMDEGTEVVMRSVAVGPG</sequence>
<evidence type="ECO:0000259" key="2">
    <source>
        <dbReference type="Pfam" id="PF13581"/>
    </source>
</evidence>
<proteinExistence type="predicted"/>
<evidence type="ECO:0000313" key="3">
    <source>
        <dbReference type="EMBL" id="GAA5126657.1"/>
    </source>
</evidence>
<dbReference type="InterPro" id="IPR036890">
    <property type="entry name" value="HATPase_C_sf"/>
</dbReference>
<dbReference type="Pfam" id="PF13581">
    <property type="entry name" value="HATPase_c_2"/>
    <property type="match status" value="1"/>
</dbReference>
<keyword evidence="1" id="KW-0723">Serine/threonine-protein kinase</keyword>
<dbReference type="Gene3D" id="3.30.565.10">
    <property type="entry name" value="Histidine kinase-like ATPase, C-terminal domain"/>
    <property type="match status" value="1"/>
</dbReference>
<gene>
    <name evidence="3" type="ORF">GCM10023320_42850</name>
</gene>
<protein>
    <recommendedName>
        <fullName evidence="2">Histidine kinase/HSP90-like ATPase domain-containing protein</fullName>
    </recommendedName>
</protein>
<keyword evidence="1" id="KW-0808">Transferase</keyword>
<keyword evidence="4" id="KW-1185">Reference proteome</keyword>
<keyword evidence="1" id="KW-0418">Kinase</keyword>
<dbReference type="PANTHER" id="PTHR35526">
    <property type="entry name" value="ANTI-SIGMA-F FACTOR RSBW-RELATED"/>
    <property type="match status" value="1"/>
</dbReference>
<dbReference type="PANTHER" id="PTHR35526:SF3">
    <property type="entry name" value="ANTI-SIGMA-F FACTOR RSBW"/>
    <property type="match status" value="1"/>
</dbReference>
<dbReference type="CDD" id="cd16936">
    <property type="entry name" value="HATPase_RsbW-like"/>
    <property type="match status" value="1"/>
</dbReference>
<feature type="domain" description="Histidine kinase/HSP90-like ATPase" evidence="2">
    <location>
        <begin position="2"/>
        <end position="120"/>
    </location>
</feature>
<dbReference type="InterPro" id="IPR050267">
    <property type="entry name" value="Anti-sigma-factor_SerPK"/>
</dbReference>
<name>A0ABP9NNJ3_9PSEU</name>
<accession>A0ABP9NNJ3</accession>
<dbReference type="SUPFAM" id="SSF55874">
    <property type="entry name" value="ATPase domain of HSP90 chaperone/DNA topoisomerase II/histidine kinase"/>
    <property type="match status" value="1"/>
</dbReference>
<dbReference type="EMBL" id="BAABJO010000015">
    <property type="protein sequence ID" value="GAA5126657.1"/>
    <property type="molecule type" value="Genomic_DNA"/>
</dbReference>
<comment type="caution">
    <text evidence="3">The sequence shown here is derived from an EMBL/GenBank/DDBJ whole genome shotgun (WGS) entry which is preliminary data.</text>
</comment>
<dbReference type="Proteomes" id="UP001500804">
    <property type="component" value="Unassembled WGS sequence"/>
</dbReference>
<evidence type="ECO:0000256" key="1">
    <source>
        <dbReference type="ARBA" id="ARBA00022527"/>
    </source>
</evidence>
<reference evidence="4" key="1">
    <citation type="journal article" date="2019" name="Int. J. Syst. Evol. Microbiol.">
        <title>The Global Catalogue of Microorganisms (GCM) 10K type strain sequencing project: providing services to taxonomists for standard genome sequencing and annotation.</title>
        <authorList>
            <consortium name="The Broad Institute Genomics Platform"/>
            <consortium name="The Broad Institute Genome Sequencing Center for Infectious Disease"/>
            <person name="Wu L."/>
            <person name="Ma J."/>
        </authorList>
    </citation>
    <scope>NUCLEOTIDE SEQUENCE [LARGE SCALE GENOMIC DNA]</scope>
    <source>
        <strain evidence="4">JCM 18302</strain>
    </source>
</reference>
<evidence type="ECO:0000313" key="4">
    <source>
        <dbReference type="Proteomes" id="UP001500804"/>
    </source>
</evidence>
<dbReference type="InterPro" id="IPR003594">
    <property type="entry name" value="HATPase_dom"/>
</dbReference>